<sequence>MARISKRFVDGLKISDKQRIEWDDTLKGFGVVVRPTGNHSYVFSYRNQHNRKRNVTIAKLGGLTPAAARAKAEEFRHAVLQGRDPIAEKAASRQTLFLGDLFDAYLESSSFKSKAETTQYVDRGRIKRHLRPLLGKTVVTELDMRSVEKAFEAICAGKTAVSKPSKNKHGQTKVTGGEGAARMAIRLLRSMLGWGFKAGLVSGDAVQAARYVDIGRDGKRDLILDDPKLYAQLWAVLDRLTDPNKIGEGEKPIRIEVADAIRVIALTGARKGEILGLRWSYVDLDAGTLTLPVSAHKTGRKTGDARVIGLPALAADIIRRQPLGQGHELVFKPARDGASLDISKPWRYIREIAGLPKGIGLHGLRHSLASHMAMQGAQASEIMTALGHRDITTSQNYVHWAIDQRQVIAEKAAAGITAAIIADAGDQHG</sequence>
<reference evidence="7" key="1">
    <citation type="journal article" date="2019" name="Int. J. Syst. Evol. Microbiol.">
        <title>The Global Catalogue of Microorganisms (GCM) 10K type strain sequencing project: providing services to taxonomists for standard genome sequencing and annotation.</title>
        <authorList>
            <consortium name="The Broad Institute Genomics Platform"/>
            <consortium name="The Broad Institute Genome Sequencing Center for Infectious Disease"/>
            <person name="Wu L."/>
            <person name="Ma J."/>
        </authorList>
    </citation>
    <scope>NUCLEOTIDE SEQUENCE [LARGE SCALE GENOMIC DNA]</scope>
    <source>
        <strain evidence="7">KCTC 32465</strain>
    </source>
</reference>
<dbReference type="Pfam" id="PF13356">
    <property type="entry name" value="Arm-DNA-bind_3"/>
    <property type="match status" value="1"/>
</dbReference>
<dbReference type="InterPro" id="IPR050808">
    <property type="entry name" value="Phage_Integrase"/>
</dbReference>
<dbReference type="CDD" id="cd00796">
    <property type="entry name" value="INT_Rci_Hp1_C"/>
    <property type="match status" value="1"/>
</dbReference>
<keyword evidence="3" id="KW-0238">DNA-binding</keyword>
<proteinExistence type="inferred from homology"/>
<gene>
    <name evidence="6" type="ORF">GCM10008927_28730</name>
</gene>
<keyword evidence="2" id="KW-0229">DNA integration</keyword>
<dbReference type="InterPro" id="IPR038488">
    <property type="entry name" value="Integrase_DNA-bd_sf"/>
</dbReference>
<evidence type="ECO:0000256" key="2">
    <source>
        <dbReference type="ARBA" id="ARBA00022908"/>
    </source>
</evidence>
<dbReference type="Gene3D" id="1.10.443.10">
    <property type="entry name" value="Intergrase catalytic core"/>
    <property type="match status" value="1"/>
</dbReference>
<comment type="similarity">
    <text evidence="1">Belongs to the 'phage' integrase family.</text>
</comment>
<dbReference type="EMBL" id="BMZF01000011">
    <property type="protein sequence ID" value="GHA61493.1"/>
    <property type="molecule type" value="Genomic_DNA"/>
</dbReference>
<dbReference type="InterPro" id="IPR013762">
    <property type="entry name" value="Integrase-like_cat_sf"/>
</dbReference>
<organism evidence="6 7">
    <name type="scientific">Paramylibacter ulvae</name>
    <dbReference type="NCBI Taxonomy" id="1651968"/>
    <lineage>
        <taxon>Bacteria</taxon>
        <taxon>Pseudomonadati</taxon>
        <taxon>Pseudomonadota</taxon>
        <taxon>Alphaproteobacteria</taxon>
        <taxon>Rhodobacterales</taxon>
        <taxon>Paracoccaceae</taxon>
        <taxon>Paramylibacter</taxon>
    </lineage>
</organism>
<keyword evidence="7" id="KW-1185">Reference proteome</keyword>
<dbReference type="PANTHER" id="PTHR30629:SF2">
    <property type="entry name" value="PROPHAGE INTEGRASE INTS-RELATED"/>
    <property type="match status" value="1"/>
</dbReference>
<evidence type="ECO:0000313" key="6">
    <source>
        <dbReference type="EMBL" id="GHA61493.1"/>
    </source>
</evidence>
<dbReference type="InterPro" id="IPR011010">
    <property type="entry name" value="DNA_brk_join_enz"/>
</dbReference>
<dbReference type="SUPFAM" id="SSF56349">
    <property type="entry name" value="DNA breaking-rejoining enzymes"/>
    <property type="match status" value="1"/>
</dbReference>
<dbReference type="Gene3D" id="3.30.160.390">
    <property type="entry name" value="Integrase, DNA-binding domain"/>
    <property type="match status" value="1"/>
</dbReference>
<protein>
    <recommendedName>
        <fullName evidence="5">Tyr recombinase domain-containing protein</fullName>
    </recommendedName>
</protein>
<dbReference type="Gene3D" id="1.10.150.130">
    <property type="match status" value="1"/>
</dbReference>
<name>A0ABQ3D6K5_9RHOB</name>
<dbReference type="InterPro" id="IPR010998">
    <property type="entry name" value="Integrase_recombinase_N"/>
</dbReference>
<feature type="domain" description="Tyr recombinase" evidence="5">
    <location>
        <begin position="232"/>
        <end position="410"/>
    </location>
</feature>
<evidence type="ECO:0000256" key="3">
    <source>
        <dbReference type="ARBA" id="ARBA00023125"/>
    </source>
</evidence>
<dbReference type="RefSeq" id="WP_189641436.1">
    <property type="nucleotide sequence ID" value="NZ_BMZF01000011.1"/>
</dbReference>
<evidence type="ECO:0000256" key="1">
    <source>
        <dbReference type="ARBA" id="ARBA00008857"/>
    </source>
</evidence>
<dbReference type="Pfam" id="PF00589">
    <property type="entry name" value="Phage_integrase"/>
    <property type="match status" value="1"/>
</dbReference>
<dbReference type="Proteomes" id="UP000634455">
    <property type="component" value="Unassembled WGS sequence"/>
</dbReference>
<accession>A0ABQ3D6K5</accession>
<keyword evidence="4" id="KW-0233">DNA recombination</keyword>
<evidence type="ECO:0000256" key="4">
    <source>
        <dbReference type="ARBA" id="ARBA00023172"/>
    </source>
</evidence>
<dbReference type="PROSITE" id="PS51898">
    <property type="entry name" value="TYR_RECOMBINASE"/>
    <property type="match status" value="1"/>
</dbReference>
<comment type="caution">
    <text evidence="6">The sequence shown here is derived from an EMBL/GenBank/DDBJ whole genome shotgun (WGS) entry which is preliminary data.</text>
</comment>
<evidence type="ECO:0000259" key="5">
    <source>
        <dbReference type="PROSITE" id="PS51898"/>
    </source>
</evidence>
<dbReference type="PANTHER" id="PTHR30629">
    <property type="entry name" value="PROPHAGE INTEGRASE"/>
    <property type="match status" value="1"/>
</dbReference>
<evidence type="ECO:0000313" key="7">
    <source>
        <dbReference type="Proteomes" id="UP000634455"/>
    </source>
</evidence>
<dbReference type="InterPro" id="IPR025166">
    <property type="entry name" value="Integrase_DNA_bind_dom"/>
</dbReference>
<dbReference type="InterPro" id="IPR002104">
    <property type="entry name" value="Integrase_catalytic"/>
</dbReference>